<dbReference type="EMBL" id="KN772923">
    <property type="protein sequence ID" value="KIH45332.1"/>
    <property type="molecule type" value="Genomic_DNA"/>
</dbReference>
<evidence type="ECO:0000259" key="1">
    <source>
        <dbReference type="Pfam" id="PF01764"/>
    </source>
</evidence>
<dbReference type="InterPro" id="IPR029058">
    <property type="entry name" value="AB_hydrolase_fold"/>
</dbReference>
<dbReference type="GO" id="GO:0006629">
    <property type="term" value="P:lipid metabolic process"/>
    <property type="evidence" value="ECO:0007669"/>
    <property type="project" value="InterPro"/>
</dbReference>
<organism evidence="2 3">
    <name type="scientific">Ancylostoma duodenale</name>
    <dbReference type="NCBI Taxonomy" id="51022"/>
    <lineage>
        <taxon>Eukaryota</taxon>
        <taxon>Metazoa</taxon>
        <taxon>Ecdysozoa</taxon>
        <taxon>Nematoda</taxon>
        <taxon>Chromadorea</taxon>
        <taxon>Rhabditida</taxon>
        <taxon>Rhabditina</taxon>
        <taxon>Rhabditomorpha</taxon>
        <taxon>Strongyloidea</taxon>
        <taxon>Ancylostomatidae</taxon>
        <taxon>Ancylostomatinae</taxon>
        <taxon>Ancylostoma</taxon>
    </lineage>
</organism>
<name>A0A0C2C6S4_9BILA</name>
<accession>A0A0C2C6S4</accession>
<feature type="domain" description="Fungal lipase-type" evidence="1">
    <location>
        <begin position="31"/>
        <end position="61"/>
    </location>
</feature>
<dbReference type="AlphaFoldDB" id="A0A0C2C6S4"/>
<dbReference type="Pfam" id="PF01764">
    <property type="entry name" value="Lipase_3"/>
    <property type="match status" value="1"/>
</dbReference>
<feature type="non-terminal residue" evidence="2">
    <location>
        <position position="1"/>
    </location>
</feature>
<keyword evidence="3" id="KW-1185">Reference proteome</keyword>
<dbReference type="SUPFAM" id="SSF53474">
    <property type="entry name" value="alpha/beta-Hydrolases"/>
    <property type="match status" value="1"/>
</dbReference>
<dbReference type="Gene3D" id="3.40.50.1820">
    <property type="entry name" value="alpha/beta hydrolase"/>
    <property type="match status" value="1"/>
</dbReference>
<dbReference type="InterPro" id="IPR002921">
    <property type="entry name" value="Fungal_lipase-type"/>
</dbReference>
<protein>
    <recommendedName>
        <fullName evidence="1">Fungal lipase-type domain-containing protein</fullName>
    </recommendedName>
</protein>
<evidence type="ECO:0000313" key="3">
    <source>
        <dbReference type="Proteomes" id="UP000054047"/>
    </source>
</evidence>
<gene>
    <name evidence="2" type="ORF">ANCDUO_24629</name>
</gene>
<reference evidence="2 3" key="1">
    <citation type="submission" date="2013-12" db="EMBL/GenBank/DDBJ databases">
        <title>Draft genome of the parsitic nematode Ancylostoma duodenale.</title>
        <authorList>
            <person name="Mitreva M."/>
        </authorList>
    </citation>
    <scope>NUCLEOTIDE SEQUENCE [LARGE SCALE GENOMIC DNA]</scope>
    <source>
        <strain evidence="2 3">Zhejiang</strain>
    </source>
</reference>
<proteinExistence type="predicted"/>
<dbReference type="Proteomes" id="UP000054047">
    <property type="component" value="Unassembled WGS sequence"/>
</dbReference>
<sequence length="63" mass="7317">VNRYFKYGVQVLWSPIERVLRDPKYATLLGLRPGNDILVYTFGAPRVGDTTFAVNFNRMIPNW</sequence>
<evidence type="ECO:0000313" key="2">
    <source>
        <dbReference type="EMBL" id="KIH45332.1"/>
    </source>
</evidence>